<dbReference type="PANTHER" id="PTHR33065:SF201">
    <property type="entry name" value="DUF6598 DOMAIN-CONTAINING PROTEIN"/>
    <property type="match status" value="1"/>
</dbReference>
<dbReference type="InterPro" id="IPR046533">
    <property type="entry name" value="DUF6598"/>
</dbReference>
<organism evidence="3">
    <name type="scientific">Panicum hallii</name>
    <dbReference type="NCBI Taxonomy" id="206008"/>
    <lineage>
        <taxon>Eukaryota</taxon>
        <taxon>Viridiplantae</taxon>
        <taxon>Streptophyta</taxon>
        <taxon>Embryophyta</taxon>
        <taxon>Tracheophyta</taxon>
        <taxon>Spermatophyta</taxon>
        <taxon>Magnoliopsida</taxon>
        <taxon>Liliopsida</taxon>
        <taxon>Poales</taxon>
        <taxon>Poaceae</taxon>
        <taxon>PACMAD clade</taxon>
        <taxon>Panicoideae</taxon>
        <taxon>Panicodae</taxon>
        <taxon>Paniceae</taxon>
        <taxon>Panicinae</taxon>
        <taxon>Panicum</taxon>
        <taxon>Panicum sect. Panicum</taxon>
    </lineage>
</organism>
<name>A0A2T8ICQ5_9POAL</name>
<dbReference type="Proteomes" id="UP000243499">
    <property type="component" value="Chromosome 7"/>
</dbReference>
<sequence length="303" mass="34284">MGNSKEEKLRKQLKRYEEYRRKMDEEELHRDPEELTDPYAYQARLFEERWNVLYLNRYGRFEDNTSIPCKRYTVNPAPYGGRKSDTLQVFSVKVAELTGGLQWPLDVFGMVALRDLLDHNRNIIFKRERESIFSTDRSRAWCCVRWSCGLWGSVVCEGGATESGDKELSLLAASLTMFSNCPLTSLLITKSYTSRLARWTSSSAISFTLRKLQAVCKSFLGQGQIVSMVVSRPLLTSTRNSCCSILKMRMFLSVAAQQGGRVFRGGVDFTPQGMGAKLSDTISASARWNSPSIGPFSLTVRLS</sequence>
<feature type="domain" description="DUF6598" evidence="2">
    <location>
        <begin position="86"/>
        <end position="132"/>
    </location>
</feature>
<evidence type="ECO:0000256" key="1">
    <source>
        <dbReference type="SAM" id="Coils"/>
    </source>
</evidence>
<protein>
    <recommendedName>
        <fullName evidence="2">DUF6598 domain-containing protein</fullName>
    </recommendedName>
</protein>
<feature type="coiled-coil region" evidence="1">
    <location>
        <begin position="2"/>
        <end position="29"/>
    </location>
</feature>
<accession>A0A2T8ICQ5</accession>
<proteinExistence type="predicted"/>
<keyword evidence="1" id="KW-0175">Coiled coil</keyword>
<evidence type="ECO:0000259" key="2">
    <source>
        <dbReference type="Pfam" id="PF20241"/>
    </source>
</evidence>
<evidence type="ECO:0000313" key="3">
    <source>
        <dbReference type="EMBL" id="PVH35432.1"/>
    </source>
</evidence>
<dbReference type="Gramene" id="PVH35432">
    <property type="protein sequence ID" value="PVH35432"/>
    <property type="gene ID" value="PAHAL_7G181800"/>
</dbReference>
<dbReference type="AlphaFoldDB" id="A0A2T8ICQ5"/>
<dbReference type="EMBL" id="CM008052">
    <property type="protein sequence ID" value="PVH35432.1"/>
    <property type="molecule type" value="Genomic_DNA"/>
</dbReference>
<reference evidence="3" key="1">
    <citation type="submission" date="2018-04" db="EMBL/GenBank/DDBJ databases">
        <title>WGS assembly of Panicum hallii.</title>
        <authorList>
            <person name="Lovell J."/>
            <person name="Jenkins J."/>
            <person name="Lowry D."/>
            <person name="Mamidi S."/>
            <person name="Sreedasyam A."/>
            <person name="Weng X."/>
            <person name="Barry K."/>
            <person name="Bonette J."/>
            <person name="Campitelli B."/>
            <person name="Daum C."/>
            <person name="Gordon S."/>
            <person name="Gould B."/>
            <person name="Lipzen A."/>
            <person name="Macqueen A."/>
            <person name="Palacio-Mejia J."/>
            <person name="Plott C."/>
            <person name="Shakirov E."/>
            <person name="Shu S."/>
            <person name="Yoshinaga Y."/>
            <person name="Zane M."/>
            <person name="Rokhsar D."/>
            <person name="Grimwood J."/>
            <person name="Schmutz J."/>
            <person name="Juenger T."/>
        </authorList>
    </citation>
    <scope>NUCLEOTIDE SEQUENCE [LARGE SCALE GENOMIC DNA]</scope>
    <source>
        <strain evidence="3">FIL2</strain>
    </source>
</reference>
<dbReference type="Pfam" id="PF20241">
    <property type="entry name" value="DUF6598"/>
    <property type="match status" value="1"/>
</dbReference>
<dbReference type="PANTHER" id="PTHR33065">
    <property type="entry name" value="OS07G0486400 PROTEIN"/>
    <property type="match status" value="1"/>
</dbReference>
<gene>
    <name evidence="3" type="ORF">PAHAL_7G181800</name>
</gene>